<comment type="caution">
    <text evidence="1">The sequence shown here is derived from an EMBL/GenBank/DDBJ whole genome shotgun (WGS) entry which is preliminary data.</text>
</comment>
<evidence type="ECO:0000313" key="2">
    <source>
        <dbReference type="Proteomes" id="UP000708208"/>
    </source>
</evidence>
<accession>A0A8J2LHC8</accession>
<feature type="non-terminal residue" evidence="1">
    <location>
        <position position="1"/>
    </location>
</feature>
<reference evidence="1" key="1">
    <citation type="submission" date="2021-06" db="EMBL/GenBank/DDBJ databases">
        <authorList>
            <person name="Hodson N. C."/>
            <person name="Mongue J. A."/>
            <person name="Jaron S. K."/>
        </authorList>
    </citation>
    <scope>NUCLEOTIDE SEQUENCE</scope>
</reference>
<name>A0A8J2LHC8_9HEXA</name>
<protein>
    <submittedName>
        <fullName evidence="1">Uncharacterized protein</fullName>
    </submittedName>
</protein>
<organism evidence="1 2">
    <name type="scientific">Allacma fusca</name>
    <dbReference type="NCBI Taxonomy" id="39272"/>
    <lineage>
        <taxon>Eukaryota</taxon>
        <taxon>Metazoa</taxon>
        <taxon>Ecdysozoa</taxon>
        <taxon>Arthropoda</taxon>
        <taxon>Hexapoda</taxon>
        <taxon>Collembola</taxon>
        <taxon>Symphypleona</taxon>
        <taxon>Sminthuridae</taxon>
        <taxon>Allacma</taxon>
    </lineage>
</organism>
<keyword evidence="2" id="KW-1185">Reference proteome</keyword>
<dbReference type="Proteomes" id="UP000708208">
    <property type="component" value="Unassembled WGS sequence"/>
</dbReference>
<sequence length="15" mass="1809">EEFLGYQAAHSSWQR</sequence>
<proteinExistence type="predicted"/>
<gene>
    <name evidence="1" type="ORF">AFUS01_LOCUS42187</name>
</gene>
<evidence type="ECO:0000313" key="1">
    <source>
        <dbReference type="EMBL" id="CAG7832504.1"/>
    </source>
</evidence>
<dbReference type="EMBL" id="CAJVCH010565386">
    <property type="protein sequence ID" value="CAG7832504.1"/>
    <property type="molecule type" value="Genomic_DNA"/>
</dbReference>